<reference evidence="3 4" key="1">
    <citation type="submission" date="2020-08" db="EMBL/GenBank/DDBJ databases">
        <title>Genomic Encyclopedia of Type Strains, Phase IV (KMG-IV): sequencing the most valuable type-strain genomes for metagenomic binning, comparative biology and taxonomic classification.</title>
        <authorList>
            <person name="Goeker M."/>
        </authorList>
    </citation>
    <scope>NUCLEOTIDE SEQUENCE [LARGE SCALE GENOMIC DNA]</scope>
    <source>
        <strain evidence="3 4">DSM 14925</strain>
    </source>
</reference>
<dbReference type="NCBIfam" id="NF002685">
    <property type="entry name" value="PRK02436.1"/>
    <property type="match status" value="1"/>
</dbReference>
<feature type="domain" description="Tyr recombinase" evidence="2">
    <location>
        <begin position="45"/>
        <end position="195"/>
    </location>
</feature>
<dbReference type="SUPFAM" id="SSF56349">
    <property type="entry name" value="DNA breaking-rejoining enzymes"/>
    <property type="match status" value="1"/>
</dbReference>
<evidence type="ECO:0000256" key="1">
    <source>
        <dbReference type="ARBA" id="ARBA00023172"/>
    </source>
</evidence>
<gene>
    <name evidence="3" type="ORF">HNQ37_001345</name>
</gene>
<dbReference type="InterPro" id="IPR013762">
    <property type="entry name" value="Integrase-like_cat_sf"/>
</dbReference>
<dbReference type="Gene3D" id="1.10.443.10">
    <property type="entry name" value="Intergrase catalytic core"/>
    <property type="match status" value="1"/>
</dbReference>
<protein>
    <submittedName>
        <fullName evidence="3">Integrase</fullName>
    </submittedName>
</protein>
<dbReference type="InterPro" id="IPR011010">
    <property type="entry name" value="DNA_brk_join_enz"/>
</dbReference>
<dbReference type="GO" id="GO:0006310">
    <property type="term" value="P:DNA recombination"/>
    <property type="evidence" value="ECO:0007669"/>
    <property type="project" value="UniProtKB-KW"/>
</dbReference>
<evidence type="ECO:0000313" key="4">
    <source>
        <dbReference type="Proteomes" id="UP000562464"/>
    </source>
</evidence>
<dbReference type="PROSITE" id="PS51898">
    <property type="entry name" value="TYR_RECOMBINASE"/>
    <property type="match status" value="1"/>
</dbReference>
<proteinExistence type="predicted"/>
<comment type="caution">
    <text evidence="3">The sequence shown here is derived from an EMBL/GenBank/DDBJ whole genome shotgun (WGS) entry which is preliminary data.</text>
</comment>
<name>A0A841C7I8_9LACT</name>
<evidence type="ECO:0000313" key="3">
    <source>
        <dbReference type="EMBL" id="MBB5888445.1"/>
    </source>
</evidence>
<keyword evidence="4" id="KW-1185">Reference proteome</keyword>
<keyword evidence="1" id="KW-0233">DNA recombination</keyword>
<dbReference type="EMBL" id="JACHHV010000025">
    <property type="protein sequence ID" value="MBB5888445.1"/>
    <property type="molecule type" value="Genomic_DNA"/>
</dbReference>
<dbReference type="Proteomes" id="UP000562464">
    <property type="component" value="Unassembled WGS sequence"/>
</dbReference>
<dbReference type="InterPro" id="IPR002104">
    <property type="entry name" value="Integrase_catalytic"/>
</dbReference>
<dbReference type="GO" id="GO:0003677">
    <property type="term" value="F:DNA binding"/>
    <property type="evidence" value="ECO:0007669"/>
    <property type="project" value="InterPro"/>
</dbReference>
<accession>A0A841C7I8</accession>
<dbReference type="AlphaFoldDB" id="A0A841C7I8"/>
<evidence type="ECO:0000259" key="2">
    <source>
        <dbReference type="PROSITE" id="PS51898"/>
    </source>
</evidence>
<organism evidence="3 4">
    <name type="scientific">Lactovum miscens</name>
    <dbReference type="NCBI Taxonomy" id="190387"/>
    <lineage>
        <taxon>Bacteria</taxon>
        <taxon>Bacillati</taxon>
        <taxon>Bacillota</taxon>
        <taxon>Bacilli</taxon>
        <taxon>Lactobacillales</taxon>
        <taxon>Streptococcaceae</taxon>
        <taxon>Lactovum</taxon>
    </lineage>
</organism>
<dbReference type="GO" id="GO:0015074">
    <property type="term" value="P:DNA integration"/>
    <property type="evidence" value="ECO:0007669"/>
    <property type="project" value="InterPro"/>
</dbReference>
<sequence length="195" mass="22947">MFKKNLKSLSPAAQKRKVSADNQFLSFLYHQRIIHDFLQISKIEKNLKNTIKVEIPQQRDFSSFYGPIQTPGQFLATLILETGLTPSEICHLKWENFNWRFNLLEINKNGARRAIPLQNKFAVRAKVIQNADELFGKSRQYLHGELKKFTDFTARELREQFIMRKVKEGHSIYDLSELLGLKTIVTLEKYFKKLR</sequence>